<reference evidence="3" key="1">
    <citation type="submission" date="2011-04" db="EMBL/GenBank/DDBJ databases">
        <title>The complete genome of Spirochaeta coccoides DSM 17374.</title>
        <authorList>
            <person name="Lucas S."/>
            <person name="Copeland A."/>
            <person name="Lapidus A."/>
            <person name="Bruce D."/>
            <person name="Goodwin L."/>
            <person name="Pitluck S."/>
            <person name="Peters L."/>
            <person name="Kyrpides N."/>
            <person name="Mavromatis K."/>
            <person name="Pagani I."/>
            <person name="Ivanova N."/>
            <person name="Ovchinnikova G."/>
            <person name="Lu M."/>
            <person name="Detter J.C."/>
            <person name="Tapia R."/>
            <person name="Han C."/>
            <person name="Land M."/>
            <person name="Hauser L."/>
            <person name="Markowitz V."/>
            <person name="Cheng J.-F."/>
            <person name="Hugenholtz P."/>
            <person name="Woyke T."/>
            <person name="Wu D."/>
            <person name="Spring S."/>
            <person name="Schroeder M."/>
            <person name="Brambilla E."/>
            <person name="Klenk H.-P."/>
            <person name="Eisen J.A."/>
        </authorList>
    </citation>
    <scope>NUCLEOTIDE SEQUENCE [LARGE SCALE GENOMIC DNA]</scope>
    <source>
        <strain evidence="3">ATCC BAA-1237 / DSM 17374 / SPN1</strain>
    </source>
</reference>
<protein>
    <recommendedName>
        <fullName evidence="4">Lysine exporter LysO family protein</fullName>
    </recommendedName>
</protein>
<feature type="transmembrane region" description="Helical" evidence="1">
    <location>
        <begin position="37"/>
        <end position="56"/>
    </location>
</feature>
<dbReference type="Pfam" id="PF03956">
    <property type="entry name" value="Lys_export"/>
    <property type="match status" value="2"/>
</dbReference>
<dbReference type="RefSeq" id="WP_013740449.1">
    <property type="nucleotide sequence ID" value="NC_015436.1"/>
</dbReference>
<dbReference type="EMBL" id="CP002659">
    <property type="protein sequence ID" value="AEC03056.1"/>
    <property type="molecule type" value="Genomic_DNA"/>
</dbReference>
<feature type="transmembrane region" description="Helical" evidence="1">
    <location>
        <begin position="133"/>
        <end position="153"/>
    </location>
</feature>
<reference evidence="2 3" key="2">
    <citation type="journal article" date="2012" name="Stand. Genomic Sci.">
        <title>Complete genome sequence of the termite hindgut bacterium Spirochaeta coccoides type strain (SPN1(T)), reclassification in the genus Sphaerochaeta as Sphaerochaeta coccoides comb. nov. and emendations of the family Spirochaetaceae and the genus Sphaerochaeta.</title>
        <authorList>
            <person name="Abt B."/>
            <person name="Han C."/>
            <person name="Scheuner C."/>
            <person name="Lu M."/>
            <person name="Lapidus A."/>
            <person name="Nolan M."/>
            <person name="Lucas S."/>
            <person name="Hammon N."/>
            <person name="Deshpande S."/>
            <person name="Cheng J.F."/>
            <person name="Tapia R."/>
            <person name="Goodwin L.A."/>
            <person name="Pitluck S."/>
            <person name="Liolios K."/>
            <person name="Pagani I."/>
            <person name="Ivanova N."/>
            <person name="Mavromatis K."/>
            <person name="Mikhailova N."/>
            <person name="Huntemann M."/>
            <person name="Pati A."/>
            <person name="Chen A."/>
            <person name="Palaniappan K."/>
            <person name="Land M."/>
            <person name="Hauser L."/>
            <person name="Brambilla E.M."/>
            <person name="Rohde M."/>
            <person name="Spring S."/>
            <person name="Gronow S."/>
            <person name="Goker M."/>
            <person name="Woyke T."/>
            <person name="Bristow J."/>
            <person name="Eisen J.A."/>
            <person name="Markowitz V."/>
            <person name="Hugenholtz P."/>
            <person name="Kyrpides N.C."/>
            <person name="Klenk H.P."/>
            <person name="Detter J.C."/>
        </authorList>
    </citation>
    <scope>NUCLEOTIDE SEQUENCE [LARGE SCALE GENOMIC DNA]</scope>
    <source>
        <strain evidence="3">ATCC BAA-1237 / DSM 17374 / SPN1</strain>
    </source>
</reference>
<feature type="transmembrane region" description="Helical" evidence="1">
    <location>
        <begin position="191"/>
        <end position="211"/>
    </location>
</feature>
<evidence type="ECO:0000313" key="2">
    <source>
        <dbReference type="EMBL" id="AEC03056.1"/>
    </source>
</evidence>
<keyword evidence="1" id="KW-1133">Transmembrane helix</keyword>
<dbReference type="InterPro" id="IPR005642">
    <property type="entry name" value="LysO"/>
</dbReference>
<feature type="transmembrane region" description="Helical" evidence="1">
    <location>
        <begin position="305"/>
        <end position="326"/>
    </location>
</feature>
<evidence type="ECO:0000313" key="3">
    <source>
        <dbReference type="Proteomes" id="UP000007939"/>
    </source>
</evidence>
<evidence type="ECO:0000256" key="1">
    <source>
        <dbReference type="SAM" id="Phobius"/>
    </source>
</evidence>
<feature type="transmembrane region" description="Helical" evidence="1">
    <location>
        <begin position="274"/>
        <end position="293"/>
    </location>
</feature>
<keyword evidence="3" id="KW-1185">Reference proteome</keyword>
<dbReference type="eggNOG" id="COG2431">
    <property type="taxonomic scope" value="Bacteria"/>
</dbReference>
<dbReference type="HOGENOM" id="CLU_045681_1_0_12"/>
<feature type="transmembrane region" description="Helical" evidence="1">
    <location>
        <begin position="6"/>
        <end position="25"/>
    </location>
</feature>
<dbReference type="OrthoDB" id="371078at2"/>
<evidence type="ECO:0008006" key="4">
    <source>
        <dbReference type="Google" id="ProtNLM"/>
    </source>
</evidence>
<dbReference type="GO" id="GO:0005886">
    <property type="term" value="C:plasma membrane"/>
    <property type="evidence" value="ECO:0007669"/>
    <property type="project" value="TreeGrafter"/>
</dbReference>
<feature type="transmembrane region" description="Helical" evidence="1">
    <location>
        <begin position="231"/>
        <end position="253"/>
    </location>
</feature>
<accession>F4GM80</accession>
<organism evidence="2 3">
    <name type="scientific">Parasphaerochaeta coccoides (strain ATCC BAA-1237 / DSM 17374 / SPN1)</name>
    <name type="common">Sphaerochaeta coccoides</name>
    <dbReference type="NCBI Taxonomy" id="760011"/>
    <lineage>
        <taxon>Bacteria</taxon>
        <taxon>Pseudomonadati</taxon>
        <taxon>Spirochaetota</taxon>
        <taxon>Spirochaetia</taxon>
        <taxon>Spirochaetales</taxon>
        <taxon>Sphaerochaetaceae</taxon>
        <taxon>Parasphaerochaeta</taxon>
    </lineage>
</organism>
<dbReference type="PANTHER" id="PTHR35804:SF1">
    <property type="entry name" value="LYSINE EXPORTER LYSO"/>
    <property type="match status" value="1"/>
</dbReference>
<proteinExistence type="predicted"/>
<dbReference type="AlphaFoldDB" id="F4GM80"/>
<dbReference type="PANTHER" id="PTHR35804">
    <property type="entry name" value="LYSINE EXPORTER LYSO"/>
    <property type="match status" value="1"/>
</dbReference>
<dbReference type="KEGG" id="scc:Spico_1858"/>
<dbReference type="GO" id="GO:0015661">
    <property type="term" value="F:L-lysine efflux transmembrane transporter activity"/>
    <property type="evidence" value="ECO:0007669"/>
    <property type="project" value="InterPro"/>
</dbReference>
<name>F4GM80_PARC1</name>
<dbReference type="STRING" id="760011.Spico_1858"/>
<sequence length="328" mass="34733">MSTFLYMASLIGFLLLGIFLGRLCAGKEWVGRMLPRVRTAALWLLLFMMGISTGSIEGIMDMLSRMGIIGLASAILAIIGSVMLTSLLLLFPSPPAQTDGGTGFSHENETNAFLTGDDPHGLRRAWHIFKEPLLLLGIVLGGITCGVTTGGAWFDSRWISILLRFMMVLVGMLLMGQGIRFSHLLVSPRLLFIPLCTIAGSVGAALLLIPFTGGHAGQSMAITAGLGWYSLSSVMITDFGLPVIGTISLLANLMRETLAFFLIPLFGRFGRKTLPLALTSAAATTMDVTLPLISSNFGAASVGIAIYNGIVTSIAVPFLIPLVLGIGA</sequence>
<gene>
    <name evidence="2" type="ordered locus">Spico_1858</name>
</gene>
<dbReference type="Proteomes" id="UP000007939">
    <property type="component" value="Chromosome"/>
</dbReference>
<feature type="transmembrane region" description="Helical" evidence="1">
    <location>
        <begin position="159"/>
        <end position="179"/>
    </location>
</feature>
<keyword evidence="1" id="KW-0472">Membrane</keyword>
<keyword evidence="1" id="KW-0812">Transmembrane</keyword>
<feature type="transmembrane region" description="Helical" evidence="1">
    <location>
        <begin position="68"/>
        <end position="91"/>
    </location>
</feature>